<evidence type="ECO:0000313" key="2">
    <source>
        <dbReference type="Proteomes" id="UP001243009"/>
    </source>
</evidence>
<comment type="caution">
    <text evidence="1">The sequence shown here is derived from an EMBL/GenBank/DDBJ whole genome shotgun (WGS) entry which is preliminary data.</text>
</comment>
<organism evidence="1 2">
    <name type="scientific">Paracraurococcus lichenis</name>
    <dbReference type="NCBI Taxonomy" id="3064888"/>
    <lineage>
        <taxon>Bacteria</taxon>
        <taxon>Pseudomonadati</taxon>
        <taxon>Pseudomonadota</taxon>
        <taxon>Alphaproteobacteria</taxon>
        <taxon>Acetobacterales</taxon>
        <taxon>Roseomonadaceae</taxon>
        <taxon>Paracraurococcus</taxon>
    </lineage>
</organism>
<dbReference type="EMBL" id="JAUTWS010000024">
    <property type="protein sequence ID" value="MDO9711128.1"/>
    <property type="molecule type" value="Genomic_DNA"/>
</dbReference>
<evidence type="ECO:0000313" key="1">
    <source>
        <dbReference type="EMBL" id="MDO9711128.1"/>
    </source>
</evidence>
<proteinExistence type="predicted"/>
<name>A0ABT9E4Q2_9PROT</name>
<dbReference type="Proteomes" id="UP001243009">
    <property type="component" value="Unassembled WGS sequence"/>
</dbReference>
<keyword evidence="2" id="KW-1185">Reference proteome</keyword>
<dbReference type="RefSeq" id="WP_305105984.1">
    <property type="nucleotide sequence ID" value="NZ_JAUTWS010000024.1"/>
</dbReference>
<accession>A0ABT9E4Q2</accession>
<gene>
    <name evidence="1" type="ORF">Q7A36_22440</name>
</gene>
<reference evidence="1 2" key="1">
    <citation type="submission" date="2023-08" db="EMBL/GenBank/DDBJ databases">
        <title>The draft genome sequence of Paracraurococcus sp. LOR1-02.</title>
        <authorList>
            <person name="Kingkaew E."/>
            <person name="Tanasupawat S."/>
        </authorList>
    </citation>
    <scope>NUCLEOTIDE SEQUENCE [LARGE SCALE GENOMIC DNA]</scope>
    <source>
        <strain evidence="1 2">LOR1-02</strain>
    </source>
</reference>
<protein>
    <submittedName>
        <fullName evidence="1">Uncharacterized protein</fullName>
    </submittedName>
</protein>
<sequence>MSVQGPVYLRWRAGRPLPEEERFETADDALDAVEARWESLQHQAPQLLDARRVLLLSTAELAAVVAESQEGPAEGD</sequence>